<sequence length="285" mass="34135">DLKEELIQVDTDIKKHECWLHATQGWIRIYKDIRQQKQQRYLRLVQAMRQLVQGIEASQEFSRLVFGGGPASVHNKNVPHSTKYILQRRKQMESLLSQRSVDRIRLIEMNLRNQRFVREEGDQPRESKISLDSHPLGIHQSKLLKSIEQLHCREKELQKQLTARQEEDKSLRSKWNTVFRNIREKLEESEAKYHTVIDERKQRLDLLERDLERLNLEEKDELERETAKVQATTEKVTLLIHQLDELFLSQSISPVNRGSYFDYRPNYPLQNVRIPYFVTKQLKWL</sequence>
<feature type="non-terminal residue" evidence="2">
    <location>
        <position position="285"/>
    </location>
</feature>
<dbReference type="AlphaFoldDB" id="A0A8E0S637"/>
<evidence type="ECO:0000313" key="2">
    <source>
        <dbReference type="EMBL" id="KAA0197596.1"/>
    </source>
</evidence>
<protein>
    <submittedName>
        <fullName evidence="2">Uncharacterized protein</fullName>
    </submittedName>
</protein>
<evidence type="ECO:0000313" key="3">
    <source>
        <dbReference type="Proteomes" id="UP000728185"/>
    </source>
</evidence>
<gene>
    <name evidence="2" type="ORF">FBUS_10631</name>
</gene>
<reference evidence="2" key="1">
    <citation type="submission" date="2019-05" db="EMBL/GenBank/DDBJ databases">
        <title>Annotation for the trematode Fasciolopsis buski.</title>
        <authorList>
            <person name="Choi Y.-J."/>
        </authorList>
    </citation>
    <scope>NUCLEOTIDE SEQUENCE</scope>
    <source>
        <strain evidence="2">HT</strain>
        <tissue evidence="2">Whole worm</tissue>
    </source>
</reference>
<keyword evidence="3" id="KW-1185">Reference proteome</keyword>
<accession>A0A8E0S637</accession>
<organism evidence="2 3">
    <name type="scientific">Fasciolopsis buskii</name>
    <dbReference type="NCBI Taxonomy" id="27845"/>
    <lineage>
        <taxon>Eukaryota</taxon>
        <taxon>Metazoa</taxon>
        <taxon>Spiralia</taxon>
        <taxon>Lophotrochozoa</taxon>
        <taxon>Platyhelminthes</taxon>
        <taxon>Trematoda</taxon>
        <taxon>Digenea</taxon>
        <taxon>Plagiorchiida</taxon>
        <taxon>Echinostomata</taxon>
        <taxon>Echinostomatoidea</taxon>
        <taxon>Fasciolidae</taxon>
        <taxon>Fasciolopsis</taxon>
    </lineage>
</organism>
<evidence type="ECO:0000256" key="1">
    <source>
        <dbReference type="SAM" id="Coils"/>
    </source>
</evidence>
<proteinExistence type="predicted"/>
<feature type="coiled-coil region" evidence="1">
    <location>
        <begin position="197"/>
        <end position="235"/>
    </location>
</feature>
<dbReference type="Proteomes" id="UP000728185">
    <property type="component" value="Unassembled WGS sequence"/>
</dbReference>
<keyword evidence="1" id="KW-0175">Coiled coil</keyword>
<name>A0A8E0S637_9TREM</name>
<dbReference type="EMBL" id="LUCM01002283">
    <property type="protein sequence ID" value="KAA0197596.1"/>
    <property type="molecule type" value="Genomic_DNA"/>
</dbReference>
<comment type="caution">
    <text evidence="2">The sequence shown here is derived from an EMBL/GenBank/DDBJ whole genome shotgun (WGS) entry which is preliminary data.</text>
</comment>
<dbReference type="OrthoDB" id="6258445at2759"/>